<evidence type="ECO:0000313" key="4">
    <source>
        <dbReference type="Proteomes" id="UP000807716"/>
    </source>
</evidence>
<reference evidence="3" key="1">
    <citation type="journal article" date="2020" name="Fungal Divers.">
        <title>Resolving the Mortierellaceae phylogeny through synthesis of multi-gene phylogenetics and phylogenomics.</title>
        <authorList>
            <person name="Vandepol N."/>
            <person name="Liber J."/>
            <person name="Desiro A."/>
            <person name="Na H."/>
            <person name="Kennedy M."/>
            <person name="Barry K."/>
            <person name="Grigoriev I.V."/>
            <person name="Miller A.N."/>
            <person name="O'Donnell K."/>
            <person name="Stajich J.E."/>
            <person name="Bonito G."/>
        </authorList>
    </citation>
    <scope>NUCLEOTIDE SEQUENCE</scope>
    <source>
        <strain evidence="3">BC1065</strain>
    </source>
</reference>
<feature type="region of interest" description="Disordered" evidence="1">
    <location>
        <begin position="460"/>
        <end position="535"/>
    </location>
</feature>
<dbReference type="Pfam" id="PF00651">
    <property type="entry name" value="BTB"/>
    <property type="match status" value="1"/>
</dbReference>
<feature type="compositionally biased region" description="Pro residues" evidence="1">
    <location>
        <begin position="146"/>
        <end position="155"/>
    </location>
</feature>
<feature type="compositionally biased region" description="Low complexity" evidence="1">
    <location>
        <begin position="471"/>
        <end position="481"/>
    </location>
</feature>
<feature type="region of interest" description="Disordered" evidence="1">
    <location>
        <begin position="554"/>
        <end position="589"/>
    </location>
</feature>
<feature type="compositionally biased region" description="Low complexity" evidence="1">
    <location>
        <begin position="129"/>
        <end position="138"/>
    </location>
</feature>
<evidence type="ECO:0000256" key="1">
    <source>
        <dbReference type="SAM" id="MobiDB-lite"/>
    </source>
</evidence>
<feature type="compositionally biased region" description="Basic residues" evidence="1">
    <location>
        <begin position="904"/>
        <end position="914"/>
    </location>
</feature>
<gene>
    <name evidence="3" type="ORF">DFQ27_001565</name>
</gene>
<evidence type="ECO:0000259" key="2">
    <source>
        <dbReference type="PROSITE" id="PS50097"/>
    </source>
</evidence>
<dbReference type="InterPro" id="IPR000210">
    <property type="entry name" value="BTB/POZ_dom"/>
</dbReference>
<feature type="compositionally biased region" description="Basic residues" evidence="1">
    <location>
        <begin position="661"/>
        <end position="670"/>
    </location>
</feature>
<feature type="region of interest" description="Disordered" evidence="1">
    <location>
        <begin position="287"/>
        <end position="364"/>
    </location>
</feature>
<accession>A0A9P6QC67</accession>
<proteinExistence type="predicted"/>
<feature type="compositionally biased region" description="Low complexity" evidence="1">
    <location>
        <begin position="829"/>
        <end position="849"/>
    </location>
</feature>
<dbReference type="SUPFAM" id="SSF54695">
    <property type="entry name" value="POZ domain"/>
    <property type="match status" value="1"/>
</dbReference>
<feature type="compositionally biased region" description="Low complexity" evidence="1">
    <location>
        <begin position="287"/>
        <end position="298"/>
    </location>
</feature>
<protein>
    <recommendedName>
        <fullName evidence="2">BTB domain-containing protein</fullName>
    </recommendedName>
</protein>
<evidence type="ECO:0000313" key="3">
    <source>
        <dbReference type="EMBL" id="KAG0263913.1"/>
    </source>
</evidence>
<feature type="compositionally biased region" description="Low complexity" evidence="1">
    <location>
        <begin position="860"/>
        <end position="873"/>
    </location>
</feature>
<dbReference type="OrthoDB" id="6359816at2759"/>
<feature type="domain" description="BTB" evidence="2">
    <location>
        <begin position="417"/>
        <end position="464"/>
    </location>
</feature>
<keyword evidence="4" id="KW-1185">Reference proteome</keyword>
<dbReference type="CDD" id="cd18186">
    <property type="entry name" value="BTB_POZ_ZBTB_KLHL-like"/>
    <property type="match status" value="1"/>
</dbReference>
<feature type="compositionally biased region" description="Basic and acidic residues" evidence="1">
    <location>
        <begin position="509"/>
        <end position="524"/>
    </location>
</feature>
<feature type="compositionally biased region" description="Polar residues" evidence="1">
    <location>
        <begin position="349"/>
        <end position="363"/>
    </location>
</feature>
<dbReference type="PROSITE" id="PS50097">
    <property type="entry name" value="BTB"/>
    <property type="match status" value="1"/>
</dbReference>
<name>A0A9P6QC67_9FUNG</name>
<comment type="caution">
    <text evidence="3">The sequence shown here is derived from an EMBL/GenBank/DDBJ whole genome shotgun (WGS) entry which is preliminary data.</text>
</comment>
<organism evidence="3 4">
    <name type="scientific">Actinomortierella ambigua</name>
    <dbReference type="NCBI Taxonomy" id="1343610"/>
    <lineage>
        <taxon>Eukaryota</taxon>
        <taxon>Fungi</taxon>
        <taxon>Fungi incertae sedis</taxon>
        <taxon>Mucoromycota</taxon>
        <taxon>Mortierellomycotina</taxon>
        <taxon>Mortierellomycetes</taxon>
        <taxon>Mortierellales</taxon>
        <taxon>Mortierellaceae</taxon>
        <taxon>Actinomortierella</taxon>
    </lineage>
</organism>
<feature type="region of interest" description="Disordered" evidence="1">
    <location>
        <begin position="1"/>
        <end position="180"/>
    </location>
</feature>
<sequence>MTNWLRRSAPAPPNAKGNDRPKPLSVASSIHLPSPFGSSSASLENFPPSGKLPFSSLASLSKDSESTSKNMKRFLMRMKSKEDFGEISSTSAASDSFPPTPLASDTASPMLPRRGLLSPPHENSAAHMSSVPSSSVGSTEEYTPGTSPPQSPAPIKPQGRTADDEHDPATHALRAPGGVATRDSLLDIPMAANGSSSASIRSSNSSVSIYREAKATLDDDSRSIGDSDCAVRTGSVHATQPTDNIHMTDLYALSHLRSEVASMVSVPTLASAPSNLPSDAPMLGDFAAPRLAPSSPASVNTSDTPLARTAHPRTLSPPINEHPPILESVSDNDESSAEHRPLGAHSVNDHATPSLSPKPSTALSTSVIATAPAPSSSSIDHIAGRSSMPLHPSLAPIHYGVDAFQLLRNLFNNPLYSDLTLTVGDSHFYVHRGILAQQSAYFQDMFVARRTQDPTSEMRHLDITHGPIPFSKSSTSTLTSTPGMLALSESRTGSAHPESAPDQECGQGSRDESSGPNQHRHEDEAGMPSPTPVDKFGVATSVALSDDASVREAKTGALKQSEGNLPQSTPSLAATATTQPQPPALAPSTAASWPIDMETLIKSSLLARHFGLFLALMYGIQTTHQLALEDLLPTLHITHAFRGPARLLTSLAHRLIELHQSQHHHRHHSSGRPPSAPALSSAANDNNRKALEPLSSPPISSRGNPHHDATPLATPDSWPSLIRFADYYGLDSVRRWAIAWASHDRRLWNTAVGCLDLDDYKLFLRGIRQEPAHVKNDLLLVFLAYHYQDRERERDRDRSGNTTSAALETRPPAFPNMTAMDITIAPNDSSTSTSSSSSSSLHSPSFSSSMAFSNPKYTDPSHSSPPTISSPLSRKGSLTTTCNGGGSLVGRVPSIRSHYHHLHHNSHRYHHHHSSTSLSSFSPLQQLSRVRSIRSLRMDRVDRAKAWTRRLKVECECDDDRTVLD</sequence>
<dbReference type="EMBL" id="JAAAJB010000153">
    <property type="protein sequence ID" value="KAG0263913.1"/>
    <property type="molecule type" value="Genomic_DNA"/>
</dbReference>
<dbReference type="AlphaFoldDB" id="A0A9P6QC67"/>
<feature type="region of interest" description="Disordered" evidence="1">
    <location>
        <begin position="904"/>
        <end position="923"/>
    </location>
</feature>
<dbReference type="Gene3D" id="3.30.710.10">
    <property type="entry name" value="Potassium Channel Kv1.1, Chain A"/>
    <property type="match status" value="1"/>
</dbReference>
<feature type="compositionally biased region" description="Low complexity" evidence="1">
    <location>
        <begin position="671"/>
        <end position="683"/>
    </location>
</feature>
<dbReference type="InterPro" id="IPR011333">
    <property type="entry name" value="SKP1/BTB/POZ_sf"/>
</dbReference>
<feature type="compositionally biased region" description="Low complexity" evidence="1">
    <location>
        <begin position="566"/>
        <end position="579"/>
    </location>
</feature>
<feature type="region of interest" description="Disordered" evidence="1">
    <location>
        <begin position="791"/>
        <end position="889"/>
    </location>
</feature>
<dbReference type="Proteomes" id="UP000807716">
    <property type="component" value="Unassembled WGS sequence"/>
</dbReference>
<feature type="region of interest" description="Disordered" evidence="1">
    <location>
        <begin position="660"/>
        <end position="712"/>
    </location>
</feature>